<reference evidence="2 3" key="1">
    <citation type="submission" date="2015-12" db="EMBL/GenBank/DDBJ databases">
        <title>The genome of Folsomia candida.</title>
        <authorList>
            <person name="Faddeeva A."/>
            <person name="Derks M.F."/>
            <person name="Anvar Y."/>
            <person name="Smit S."/>
            <person name="Van Straalen N."/>
            <person name="Roelofs D."/>
        </authorList>
    </citation>
    <scope>NUCLEOTIDE SEQUENCE [LARGE SCALE GENOMIC DNA]</scope>
    <source>
        <strain evidence="2 3">VU population</strain>
        <tissue evidence="2">Whole body</tissue>
    </source>
</reference>
<name>A0A226DRH8_FOLCA</name>
<protein>
    <submittedName>
        <fullName evidence="2">DNA mismatch repair protein Msh6</fullName>
    </submittedName>
</protein>
<dbReference type="OrthoDB" id="2870744at2759"/>
<dbReference type="EMBL" id="LNIX01000013">
    <property type="protein sequence ID" value="OXA47618.1"/>
    <property type="molecule type" value="Genomic_DNA"/>
</dbReference>
<dbReference type="Proteomes" id="UP000198287">
    <property type="component" value="Unassembled WGS sequence"/>
</dbReference>
<keyword evidence="3" id="KW-1185">Reference proteome</keyword>
<dbReference type="AlphaFoldDB" id="A0A226DRH8"/>
<evidence type="ECO:0000313" key="3">
    <source>
        <dbReference type="Proteomes" id="UP000198287"/>
    </source>
</evidence>
<sequence>MEPDLATELLEEVEFLKKFVGRSRQRICKISDSISVLDKFDGITNLLQLLDDILALPFTDVLTVATSEDQLQLQLQLGSSPTNESHVDDGDHDSVDDGVEVDEEMRSSPSPEDDDEQFCNVDDDEDFGIIEQPIGIGPSFRSKVGGDSVFPNRLATLEINTYDGDFGTYELSEVEMDMFKQLLLEMDGMDRVTIHKISFGEDLVENILTFMESNNLDVGKFRLYDGSPYRVGD</sequence>
<evidence type="ECO:0000313" key="2">
    <source>
        <dbReference type="EMBL" id="OXA47618.1"/>
    </source>
</evidence>
<gene>
    <name evidence="2" type="ORF">Fcan01_17879</name>
</gene>
<organism evidence="2 3">
    <name type="scientific">Folsomia candida</name>
    <name type="common">Springtail</name>
    <dbReference type="NCBI Taxonomy" id="158441"/>
    <lineage>
        <taxon>Eukaryota</taxon>
        <taxon>Metazoa</taxon>
        <taxon>Ecdysozoa</taxon>
        <taxon>Arthropoda</taxon>
        <taxon>Hexapoda</taxon>
        <taxon>Collembola</taxon>
        <taxon>Entomobryomorpha</taxon>
        <taxon>Isotomoidea</taxon>
        <taxon>Isotomidae</taxon>
        <taxon>Proisotominae</taxon>
        <taxon>Folsomia</taxon>
    </lineage>
</organism>
<evidence type="ECO:0000256" key="1">
    <source>
        <dbReference type="SAM" id="MobiDB-lite"/>
    </source>
</evidence>
<feature type="compositionally biased region" description="Basic and acidic residues" evidence="1">
    <location>
        <begin position="85"/>
        <end position="95"/>
    </location>
</feature>
<accession>A0A226DRH8</accession>
<proteinExistence type="predicted"/>
<feature type="region of interest" description="Disordered" evidence="1">
    <location>
        <begin position="78"/>
        <end position="118"/>
    </location>
</feature>
<comment type="caution">
    <text evidence="2">The sequence shown here is derived from an EMBL/GenBank/DDBJ whole genome shotgun (WGS) entry which is preliminary data.</text>
</comment>